<dbReference type="CDD" id="cd05233">
    <property type="entry name" value="SDR_c"/>
    <property type="match status" value="1"/>
</dbReference>
<gene>
    <name evidence="3" type="ORF">SAMN04488038_1023</name>
</gene>
<evidence type="ECO:0000313" key="4">
    <source>
        <dbReference type="Proteomes" id="UP000199233"/>
    </source>
</evidence>
<proteinExistence type="inferred from homology"/>
<sequence>MVVGGTSGVGLATARQLALAGVPRLSLIGRNIERGKQAREDLLTCVPGLAVHFIACDANDLVQAQHAVAEAARLMGAVDILINCTADNARYRPEPLLRIAPESIAPTLLSVALPVMQMSRLVLPLMQARRGGVILNVASDAAKVPTPGETVLGAAMAAICVFSRTLAMEAKRYGVRVNALTPSLIEGTLTAAHVQESGFSAKLFEQVRSMASLGVCLPDDLAQLMVFLASPAAAKLTGQVISVNSGISAG</sequence>
<dbReference type="InterPro" id="IPR036291">
    <property type="entry name" value="NAD(P)-bd_dom_sf"/>
</dbReference>
<reference evidence="3 4" key="1">
    <citation type="submission" date="2016-10" db="EMBL/GenBank/DDBJ databases">
        <authorList>
            <person name="de Groot N.N."/>
        </authorList>
    </citation>
    <scope>NUCLEOTIDE SEQUENCE [LARGE SCALE GENOMIC DNA]</scope>
    <source>
        <strain evidence="3 4">DSM 25927</strain>
    </source>
</reference>
<name>A0A1H9B947_9GAMM</name>
<dbReference type="PANTHER" id="PTHR43477">
    <property type="entry name" value="DIHYDROANTICAPSIN 7-DEHYDROGENASE"/>
    <property type="match status" value="1"/>
</dbReference>
<organism evidence="3 4">
    <name type="scientific">Solimonas aquatica</name>
    <dbReference type="NCBI Taxonomy" id="489703"/>
    <lineage>
        <taxon>Bacteria</taxon>
        <taxon>Pseudomonadati</taxon>
        <taxon>Pseudomonadota</taxon>
        <taxon>Gammaproteobacteria</taxon>
        <taxon>Nevskiales</taxon>
        <taxon>Nevskiaceae</taxon>
        <taxon>Solimonas</taxon>
    </lineage>
</organism>
<dbReference type="SUPFAM" id="SSF51735">
    <property type="entry name" value="NAD(P)-binding Rossmann-fold domains"/>
    <property type="match status" value="1"/>
</dbReference>
<dbReference type="InterPro" id="IPR002347">
    <property type="entry name" value="SDR_fam"/>
</dbReference>
<evidence type="ECO:0000313" key="3">
    <source>
        <dbReference type="EMBL" id="SEP85550.1"/>
    </source>
</evidence>
<evidence type="ECO:0000256" key="1">
    <source>
        <dbReference type="ARBA" id="ARBA00006484"/>
    </source>
</evidence>
<dbReference type="PRINTS" id="PR00081">
    <property type="entry name" value="GDHRDH"/>
</dbReference>
<protein>
    <submittedName>
        <fullName evidence="3">NAD(P)-dependent dehydrogenase, short-chain alcohol dehydrogenase family</fullName>
    </submittedName>
</protein>
<keyword evidence="2" id="KW-0560">Oxidoreductase</keyword>
<dbReference type="InterPro" id="IPR051122">
    <property type="entry name" value="SDR_DHRS6-like"/>
</dbReference>
<dbReference type="STRING" id="489703.SAMN04488038_1023"/>
<dbReference type="AlphaFoldDB" id="A0A1H9B947"/>
<accession>A0A1H9B947</accession>
<comment type="similarity">
    <text evidence="1">Belongs to the short-chain dehydrogenases/reductases (SDR) family.</text>
</comment>
<dbReference type="EMBL" id="FOFS01000002">
    <property type="protein sequence ID" value="SEP85550.1"/>
    <property type="molecule type" value="Genomic_DNA"/>
</dbReference>
<keyword evidence="4" id="KW-1185">Reference proteome</keyword>
<dbReference type="Pfam" id="PF13561">
    <property type="entry name" value="adh_short_C2"/>
    <property type="match status" value="1"/>
</dbReference>
<dbReference type="PANTHER" id="PTHR43477:SF1">
    <property type="entry name" value="DIHYDROANTICAPSIN 7-DEHYDROGENASE"/>
    <property type="match status" value="1"/>
</dbReference>
<dbReference type="GO" id="GO:0016491">
    <property type="term" value="F:oxidoreductase activity"/>
    <property type="evidence" value="ECO:0007669"/>
    <property type="project" value="UniProtKB-KW"/>
</dbReference>
<dbReference type="Gene3D" id="3.40.50.720">
    <property type="entry name" value="NAD(P)-binding Rossmann-like Domain"/>
    <property type="match status" value="1"/>
</dbReference>
<dbReference type="Proteomes" id="UP000199233">
    <property type="component" value="Unassembled WGS sequence"/>
</dbReference>
<evidence type="ECO:0000256" key="2">
    <source>
        <dbReference type="ARBA" id="ARBA00023002"/>
    </source>
</evidence>